<reference evidence="1 2" key="1">
    <citation type="submission" date="2024-09" db="EMBL/GenBank/DDBJ databases">
        <authorList>
            <person name="Sun Q."/>
            <person name="Mori K."/>
        </authorList>
    </citation>
    <scope>NUCLEOTIDE SEQUENCE [LARGE SCALE GENOMIC DNA]</scope>
    <source>
        <strain evidence="1 2">JCM 11411</strain>
    </source>
</reference>
<dbReference type="EMBL" id="JBHMAS010000025">
    <property type="protein sequence ID" value="MFB9780661.1"/>
    <property type="molecule type" value="Genomic_DNA"/>
</dbReference>
<gene>
    <name evidence="1" type="ORF">ACFFQ6_13260</name>
</gene>
<comment type="caution">
    <text evidence="1">The sequence shown here is derived from an EMBL/GenBank/DDBJ whole genome shotgun (WGS) entry which is preliminary data.</text>
</comment>
<evidence type="ECO:0000313" key="1">
    <source>
        <dbReference type="EMBL" id="MFB9780661.1"/>
    </source>
</evidence>
<dbReference type="Proteomes" id="UP001589587">
    <property type="component" value="Unassembled WGS sequence"/>
</dbReference>
<proteinExistence type="predicted"/>
<keyword evidence="2" id="KW-1185">Reference proteome</keyword>
<protein>
    <submittedName>
        <fullName evidence="1">Uncharacterized protein</fullName>
    </submittedName>
</protein>
<sequence length="60" mass="6660">MSQFNKYLCPECKDLDLKLIAPADASEPTIGQCQECGFEREIEDDDELENESVGAKKHAG</sequence>
<dbReference type="RefSeq" id="WP_260646630.1">
    <property type="nucleotide sequence ID" value="NZ_JBHMAS010000025.1"/>
</dbReference>
<name>A0ABV5XF81_9NOCA</name>
<evidence type="ECO:0000313" key="2">
    <source>
        <dbReference type="Proteomes" id="UP001589587"/>
    </source>
</evidence>
<accession>A0ABV5XF81</accession>
<organism evidence="1 2">
    <name type="scientific">Rhodococcus baikonurensis</name>
    <dbReference type="NCBI Taxonomy" id="172041"/>
    <lineage>
        <taxon>Bacteria</taxon>
        <taxon>Bacillati</taxon>
        <taxon>Actinomycetota</taxon>
        <taxon>Actinomycetes</taxon>
        <taxon>Mycobacteriales</taxon>
        <taxon>Nocardiaceae</taxon>
        <taxon>Rhodococcus</taxon>
        <taxon>Rhodococcus erythropolis group</taxon>
    </lineage>
</organism>